<feature type="domain" description="Probable transposase IS891/IS1136/IS1341" evidence="5">
    <location>
        <begin position="189"/>
        <end position="298"/>
    </location>
</feature>
<dbReference type="NCBIfam" id="NF040570">
    <property type="entry name" value="guided_TnpB"/>
    <property type="match status" value="1"/>
</dbReference>
<dbReference type="AlphaFoldDB" id="A0AAX4NGI2"/>
<keyword evidence="4" id="KW-0233">DNA recombination</keyword>
<keyword evidence="2" id="KW-0815">Transposition</keyword>
<comment type="similarity">
    <text evidence="1">In the C-terminal section; belongs to the transposase 35 family.</text>
</comment>
<name>A0AAX4NGI2_9ARCH</name>
<dbReference type="GO" id="GO:0003677">
    <property type="term" value="F:DNA binding"/>
    <property type="evidence" value="ECO:0007669"/>
    <property type="project" value="UniProtKB-KW"/>
</dbReference>
<dbReference type="GO" id="GO:0006310">
    <property type="term" value="P:DNA recombination"/>
    <property type="evidence" value="ECO:0007669"/>
    <property type="project" value="UniProtKB-KW"/>
</dbReference>
<dbReference type="InterPro" id="IPR001959">
    <property type="entry name" value="Transposase"/>
</dbReference>
<evidence type="ECO:0000313" key="8">
    <source>
        <dbReference type="Proteomes" id="UP001451606"/>
    </source>
</evidence>
<proteinExistence type="inferred from homology"/>
<keyword evidence="8" id="KW-1185">Reference proteome</keyword>
<dbReference type="Pfam" id="PF07282">
    <property type="entry name" value="Cas12f1-like_TNB"/>
    <property type="match status" value="1"/>
</dbReference>
<dbReference type="GO" id="GO:0032196">
    <property type="term" value="P:transposition"/>
    <property type="evidence" value="ECO:0007669"/>
    <property type="project" value="UniProtKB-KW"/>
</dbReference>
<evidence type="ECO:0000259" key="6">
    <source>
        <dbReference type="Pfam" id="PF07282"/>
    </source>
</evidence>
<dbReference type="NCBIfam" id="TIGR01766">
    <property type="entry name" value="IS200/IS605 family accessory protein TnpB-like domain"/>
    <property type="match status" value="1"/>
</dbReference>
<dbReference type="RefSeq" id="WP_393972179.1">
    <property type="nucleotide sequence ID" value="NZ_CP133772.1"/>
</dbReference>
<dbReference type="Proteomes" id="UP001451606">
    <property type="component" value="Chromosome"/>
</dbReference>
<gene>
    <name evidence="7" type="ORF">OXIME_000790</name>
</gene>
<keyword evidence="3" id="KW-0238">DNA-binding</keyword>
<dbReference type="KEGG" id="omr:OXIME_000790"/>
<evidence type="ECO:0000256" key="1">
    <source>
        <dbReference type="ARBA" id="ARBA00008761"/>
    </source>
</evidence>
<evidence type="ECO:0000259" key="5">
    <source>
        <dbReference type="Pfam" id="PF01385"/>
    </source>
</evidence>
<dbReference type="Pfam" id="PF01385">
    <property type="entry name" value="OrfB_IS605"/>
    <property type="match status" value="1"/>
</dbReference>
<accession>A0AAX4NGI2</accession>
<protein>
    <submittedName>
        <fullName evidence="7">Transposase</fullName>
    </submittedName>
</protein>
<evidence type="ECO:0000256" key="3">
    <source>
        <dbReference type="ARBA" id="ARBA00023125"/>
    </source>
</evidence>
<evidence type="ECO:0000256" key="4">
    <source>
        <dbReference type="ARBA" id="ARBA00023172"/>
    </source>
</evidence>
<dbReference type="InterPro" id="IPR010095">
    <property type="entry name" value="Cas12f1-like_TNB"/>
</dbReference>
<reference evidence="7 8" key="1">
    <citation type="submission" date="2023-09" db="EMBL/GenBank/DDBJ databases">
        <authorList>
            <person name="Golyshina O.V."/>
            <person name="Lunev E.A."/>
            <person name="Bargiela R."/>
            <person name="Gaines M.C."/>
            <person name="Daum B."/>
            <person name="Bale N.J."/>
            <person name="Koenen M."/>
            <person name="Sinninghe Damst J.S."/>
            <person name="Yakimov M."/>
            <person name="Golyshin P.N."/>
        </authorList>
    </citation>
    <scope>NUCLEOTIDE SEQUENCE [LARGE SCALE GENOMIC DNA]</scope>
    <source>
        <strain evidence="7 8">M1</strain>
    </source>
</reference>
<sequence length="424" mass="49616">MKIIRTEEIYIKSNDIISKMCHYSNNLYNQANYVLRQQFFNKEKLLDYNHLVKLFQNENESDNNNYRKLPAQTAQWTIKKSFSAWISFFKAEKEYRKEYRKHLKTFFGRPKPPKYRGKDGEFILIFTNQQCKIKNGILKFPKIMNLEVKTRLDDNVDLREVRIIPQGIGYKIEIAYWKEMEKEIENVRGQKEQNKGIIGIDIGVRNIVTIVDSIGNKPIAIKGGAVSSINQYFNKEYSRLKSVSDRQLEDRYMTKREKRLFMKRDRKIKDVMHKMSRFIINYAETDHIGTIAIGHNEGWKQKTNIGRINNQKFVQIPFNTLIQQIIYKAEEKRINVVAIDESHTSKTSFLDQETIEHHDNYKGKRITRGLFKSANGTIINADVNGAYNIMRKAIPESFEDGIEGVGLHPRSLRISQIITSKGGC</sequence>
<dbReference type="EMBL" id="CP133772">
    <property type="protein sequence ID" value="WYY00229.1"/>
    <property type="molecule type" value="Genomic_DNA"/>
</dbReference>
<dbReference type="GeneID" id="95967524"/>
<evidence type="ECO:0000256" key="2">
    <source>
        <dbReference type="ARBA" id="ARBA00022578"/>
    </source>
</evidence>
<evidence type="ECO:0000313" key="7">
    <source>
        <dbReference type="EMBL" id="WYY00229.1"/>
    </source>
</evidence>
<feature type="domain" description="Cas12f1-like TNB" evidence="6">
    <location>
        <begin position="318"/>
        <end position="389"/>
    </location>
</feature>
<organism evidence="7 8">
    <name type="scientific">Oxyplasma meridianum</name>
    <dbReference type="NCBI Taxonomy" id="3073602"/>
    <lineage>
        <taxon>Archaea</taxon>
        <taxon>Methanobacteriati</taxon>
        <taxon>Thermoplasmatota</taxon>
        <taxon>Thermoplasmata</taxon>
        <taxon>Thermoplasmatales</taxon>
        <taxon>Thermoplasmataceae</taxon>
        <taxon>Oxyplasma</taxon>
    </lineage>
</organism>